<keyword evidence="9" id="KW-1185">Reference proteome</keyword>
<dbReference type="GO" id="GO:0000981">
    <property type="term" value="F:DNA-binding transcription factor activity, RNA polymerase II-specific"/>
    <property type="evidence" value="ECO:0007669"/>
    <property type="project" value="TreeGrafter"/>
</dbReference>
<dbReference type="Pfam" id="PF12874">
    <property type="entry name" value="zf-met"/>
    <property type="match status" value="1"/>
</dbReference>
<dbReference type="GO" id="GO:0000977">
    <property type="term" value="F:RNA polymerase II transcription regulatory region sequence-specific DNA binding"/>
    <property type="evidence" value="ECO:0007669"/>
    <property type="project" value="TreeGrafter"/>
</dbReference>
<keyword evidence="2" id="KW-0677">Repeat</keyword>
<dbReference type="STRING" id="1314783.A0A165PMT3"/>
<dbReference type="AlphaFoldDB" id="A0A165PMT3"/>
<evidence type="ECO:0000256" key="6">
    <source>
        <dbReference type="SAM" id="MobiDB-lite"/>
    </source>
</evidence>
<dbReference type="OrthoDB" id="6105938at2759"/>
<evidence type="ECO:0000256" key="4">
    <source>
        <dbReference type="ARBA" id="ARBA00022833"/>
    </source>
</evidence>
<proteinExistence type="predicted"/>
<name>A0A165PMT3_9APHY</name>
<feature type="domain" description="C2H2-type" evidence="7">
    <location>
        <begin position="140"/>
        <end position="164"/>
    </location>
</feature>
<accession>A0A165PMT3</accession>
<evidence type="ECO:0000313" key="9">
    <source>
        <dbReference type="Proteomes" id="UP000076727"/>
    </source>
</evidence>
<dbReference type="PANTHER" id="PTHR24409">
    <property type="entry name" value="ZINC FINGER PROTEIN 142"/>
    <property type="match status" value="1"/>
</dbReference>
<evidence type="ECO:0000256" key="2">
    <source>
        <dbReference type="ARBA" id="ARBA00022737"/>
    </source>
</evidence>
<evidence type="ECO:0000256" key="1">
    <source>
        <dbReference type="ARBA" id="ARBA00022723"/>
    </source>
</evidence>
<keyword evidence="4" id="KW-0862">Zinc</keyword>
<evidence type="ECO:0000313" key="8">
    <source>
        <dbReference type="EMBL" id="KZT68403.1"/>
    </source>
</evidence>
<evidence type="ECO:0000256" key="3">
    <source>
        <dbReference type="ARBA" id="ARBA00022771"/>
    </source>
</evidence>
<dbReference type="GO" id="GO:0008270">
    <property type="term" value="F:zinc ion binding"/>
    <property type="evidence" value="ECO:0007669"/>
    <property type="project" value="UniProtKB-KW"/>
</dbReference>
<dbReference type="EMBL" id="KV429067">
    <property type="protein sequence ID" value="KZT68403.1"/>
    <property type="molecule type" value="Genomic_DNA"/>
</dbReference>
<keyword evidence="1" id="KW-0479">Metal-binding</keyword>
<gene>
    <name evidence="8" type="ORF">DAEQUDRAFT_333755</name>
</gene>
<feature type="region of interest" description="Disordered" evidence="6">
    <location>
        <begin position="166"/>
        <end position="208"/>
    </location>
</feature>
<dbReference type="Proteomes" id="UP000076727">
    <property type="component" value="Unassembled WGS sequence"/>
</dbReference>
<dbReference type="PROSITE" id="PS00028">
    <property type="entry name" value="ZINC_FINGER_C2H2_1"/>
    <property type="match status" value="2"/>
</dbReference>
<organism evidence="8 9">
    <name type="scientific">Daedalea quercina L-15889</name>
    <dbReference type="NCBI Taxonomy" id="1314783"/>
    <lineage>
        <taxon>Eukaryota</taxon>
        <taxon>Fungi</taxon>
        <taxon>Dikarya</taxon>
        <taxon>Basidiomycota</taxon>
        <taxon>Agaricomycotina</taxon>
        <taxon>Agaricomycetes</taxon>
        <taxon>Polyporales</taxon>
        <taxon>Fomitopsis</taxon>
    </lineage>
</organism>
<dbReference type="InterPro" id="IPR013087">
    <property type="entry name" value="Znf_C2H2_type"/>
</dbReference>
<evidence type="ECO:0000256" key="5">
    <source>
        <dbReference type="PROSITE-ProRule" id="PRU00042"/>
    </source>
</evidence>
<dbReference type="PANTHER" id="PTHR24409:SF295">
    <property type="entry name" value="AZ2-RELATED"/>
    <property type="match status" value="1"/>
</dbReference>
<dbReference type="PROSITE" id="PS50157">
    <property type="entry name" value="ZINC_FINGER_C2H2_2"/>
    <property type="match status" value="1"/>
</dbReference>
<feature type="compositionally biased region" description="Polar residues" evidence="6">
    <location>
        <begin position="166"/>
        <end position="179"/>
    </location>
</feature>
<reference evidence="8 9" key="1">
    <citation type="journal article" date="2016" name="Mol. Biol. Evol.">
        <title>Comparative Genomics of Early-Diverging Mushroom-Forming Fungi Provides Insights into the Origins of Lignocellulose Decay Capabilities.</title>
        <authorList>
            <person name="Nagy L.G."/>
            <person name="Riley R."/>
            <person name="Tritt A."/>
            <person name="Adam C."/>
            <person name="Daum C."/>
            <person name="Floudas D."/>
            <person name="Sun H."/>
            <person name="Yadav J.S."/>
            <person name="Pangilinan J."/>
            <person name="Larsson K.H."/>
            <person name="Matsuura K."/>
            <person name="Barry K."/>
            <person name="Labutti K."/>
            <person name="Kuo R."/>
            <person name="Ohm R.A."/>
            <person name="Bhattacharya S.S."/>
            <person name="Shirouzu T."/>
            <person name="Yoshinaga Y."/>
            <person name="Martin F.M."/>
            <person name="Grigoriev I.V."/>
            <person name="Hibbett D.S."/>
        </authorList>
    </citation>
    <scope>NUCLEOTIDE SEQUENCE [LARGE SCALE GENOMIC DNA]</scope>
    <source>
        <strain evidence="8 9">L-15889</strain>
    </source>
</reference>
<keyword evidence="3 5" id="KW-0863">Zinc-finger</keyword>
<evidence type="ECO:0000259" key="7">
    <source>
        <dbReference type="PROSITE" id="PS50157"/>
    </source>
</evidence>
<dbReference type="GO" id="GO:0005634">
    <property type="term" value="C:nucleus"/>
    <property type="evidence" value="ECO:0007669"/>
    <property type="project" value="TreeGrafter"/>
</dbReference>
<protein>
    <recommendedName>
        <fullName evidence="7">C2H2-type domain-containing protein</fullName>
    </recommendedName>
</protein>
<dbReference type="SMART" id="SM00355">
    <property type="entry name" value="ZnF_C2H2"/>
    <property type="match status" value="6"/>
</dbReference>
<sequence>MEVPPRSCATCGKCFKTDEGYQMHASVRGHAYVKSNPWAVDEALISRIRIKCDLCNVWIASEAKLKEHYRDSYLYKHYPRSAKHTPHEHPYCFLCAEGLRDALALTEHMEIVHDTVRCSCGVMVERHTWGRHFKESSFHFTCLTCGESFEHRAGLSEHINFTSHVQVPQGQIKKATQQRRSGDPGYLYPLSEDSQADRRGSAQCDITSRSTSSIDEACTEAERIKNERSVGMPHAQSRRQTKKAKIWRCDYCNIDFNKKKELKKHNLNMPLHPWCALCKLGCLSFQEYEMHMAQNHPVSDIQSPSLQSLPHHEPVSCIRGACQGGYIAAVRSLGPSCLCRHRRVR</sequence>